<dbReference type="RefSeq" id="XP_056549661.1">
    <property type="nucleotide sequence ID" value="XM_056703701.1"/>
</dbReference>
<gene>
    <name evidence="1" type="ORF">N7496_010788</name>
</gene>
<dbReference type="AlphaFoldDB" id="A0A9W9UX11"/>
<reference evidence="1" key="1">
    <citation type="submission" date="2022-11" db="EMBL/GenBank/DDBJ databases">
        <authorList>
            <person name="Petersen C."/>
        </authorList>
    </citation>
    <scope>NUCLEOTIDE SEQUENCE</scope>
    <source>
        <strain evidence="1">IBT 29864</strain>
    </source>
</reference>
<sequence length="122" mass="13465">MGRGFLRLNTLDPRSDFTRQSDLKFSSNVLALCPAAPLSSTGRDSSVRDPKLIHDPGLSAKSAHLRLTNLAPKHLRRITSWYLPGSSTGISGELKQLTDNTTPQTARELASSMQEITKYIWV</sequence>
<comment type="caution">
    <text evidence="1">The sequence shown here is derived from an EMBL/GenBank/DDBJ whole genome shotgun (WGS) entry which is preliminary data.</text>
</comment>
<keyword evidence="2" id="KW-1185">Reference proteome</keyword>
<evidence type="ECO:0000313" key="1">
    <source>
        <dbReference type="EMBL" id="KAJ5358375.1"/>
    </source>
</evidence>
<proteinExistence type="predicted"/>
<protein>
    <submittedName>
        <fullName evidence="1">Uncharacterized protein</fullName>
    </submittedName>
</protein>
<dbReference type="EMBL" id="JAPZBS010000009">
    <property type="protein sequence ID" value="KAJ5358375.1"/>
    <property type="molecule type" value="Genomic_DNA"/>
</dbReference>
<dbReference type="Proteomes" id="UP001147782">
    <property type="component" value="Unassembled WGS sequence"/>
</dbReference>
<accession>A0A9W9UX11</accession>
<dbReference type="GeneID" id="81442880"/>
<reference evidence="1" key="2">
    <citation type="journal article" date="2023" name="IMA Fungus">
        <title>Comparative genomic study of the Penicillium genus elucidates a diverse pangenome and 15 lateral gene transfer events.</title>
        <authorList>
            <person name="Petersen C."/>
            <person name="Sorensen T."/>
            <person name="Nielsen M.R."/>
            <person name="Sondergaard T.E."/>
            <person name="Sorensen J.L."/>
            <person name="Fitzpatrick D.A."/>
            <person name="Frisvad J.C."/>
            <person name="Nielsen K.L."/>
        </authorList>
    </citation>
    <scope>NUCLEOTIDE SEQUENCE</scope>
    <source>
        <strain evidence="1">IBT 29864</strain>
    </source>
</reference>
<organism evidence="1 2">
    <name type="scientific">Penicillium cataractarum</name>
    <dbReference type="NCBI Taxonomy" id="2100454"/>
    <lineage>
        <taxon>Eukaryota</taxon>
        <taxon>Fungi</taxon>
        <taxon>Dikarya</taxon>
        <taxon>Ascomycota</taxon>
        <taxon>Pezizomycotina</taxon>
        <taxon>Eurotiomycetes</taxon>
        <taxon>Eurotiomycetidae</taxon>
        <taxon>Eurotiales</taxon>
        <taxon>Aspergillaceae</taxon>
        <taxon>Penicillium</taxon>
    </lineage>
</organism>
<name>A0A9W9UX11_9EURO</name>
<evidence type="ECO:0000313" key="2">
    <source>
        <dbReference type="Proteomes" id="UP001147782"/>
    </source>
</evidence>